<organism evidence="2 3">
    <name type="scientific">Nonomuraea ferruginea</name>
    <dbReference type="NCBI Taxonomy" id="46174"/>
    <lineage>
        <taxon>Bacteria</taxon>
        <taxon>Bacillati</taxon>
        <taxon>Actinomycetota</taxon>
        <taxon>Actinomycetes</taxon>
        <taxon>Streptosporangiales</taxon>
        <taxon>Streptosporangiaceae</taxon>
        <taxon>Nonomuraea</taxon>
    </lineage>
</organism>
<evidence type="ECO:0000313" key="2">
    <source>
        <dbReference type="EMBL" id="MDA0640298.1"/>
    </source>
</evidence>
<dbReference type="EMBL" id="JAPNUD010000011">
    <property type="protein sequence ID" value="MDA0640298.1"/>
    <property type="molecule type" value="Genomic_DNA"/>
</dbReference>
<dbReference type="InterPro" id="IPR011613">
    <property type="entry name" value="GH15-like"/>
</dbReference>
<protein>
    <submittedName>
        <fullName evidence="2">Glycoside hydrolase family 15 protein</fullName>
    </submittedName>
</protein>
<comment type="caution">
    <text evidence="2">The sequence shown here is derived from an EMBL/GenBank/DDBJ whole genome shotgun (WGS) entry which is preliminary data.</text>
</comment>
<evidence type="ECO:0000259" key="1">
    <source>
        <dbReference type="Pfam" id="PF00723"/>
    </source>
</evidence>
<sequence>MLGYADAPRRAVGVRRADALLRATRTAWETWSSRGDDIGTGRAHVRRSALVLRGLMYDESGALVAAPTTSLPETIGGERNWDYRYTWHRDAALTVLALFRLGHADEGVRYMRFLLHECVSGSGRLRPMAGIRGEQEGAEVVLDHLEGYAGSRPCCAGTSTR</sequence>
<reference evidence="2 3" key="1">
    <citation type="submission" date="2022-11" db="EMBL/GenBank/DDBJ databases">
        <title>Nonomuraea corallina sp. nov., a new species of the genus Nonomuraea isolated from sea side sediment in Thai sea.</title>
        <authorList>
            <person name="Ngamcharungchit C."/>
            <person name="Matsumoto A."/>
            <person name="Suriyachadkun C."/>
            <person name="Panbangred W."/>
            <person name="Inahashi Y."/>
            <person name="Intra B."/>
        </authorList>
    </citation>
    <scope>NUCLEOTIDE SEQUENCE [LARGE SCALE GENOMIC DNA]</scope>
    <source>
        <strain evidence="2 3">DSM 43553</strain>
    </source>
</reference>
<gene>
    <name evidence="2" type="ORF">OUY24_06670</name>
</gene>
<keyword evidence="2" id="KW-0378">Hydrolase</keyword>
<dbReference type="PANTHER" id="PTHR31616:SF0">
    <property type="entry name" value="GLUCAN 1,4-ALPHA-GLUCOSIDASE"/>
    <property type="match status" value="1"/>
</dbReference>
<dbReference type="Gene3D" id="1.50.10.10">
    <property type="match status" value="1"/>
</dbReference>
<keyword evidence="3" id="KW-1185">Reference proteome</keyword>
<proteinExistence type="predicted"/>
<dbReference type="Proteomes" id="UP001212498">
    <property type="component" value="Unassembled WGS sequence"/>
</dbReference>
<dbReference type="GO" id="GO:0016787">
    <property type="term" value="F:hydrolase activity"/>
    <property type="evidence" value="ECO:0007669"/>
    <property type="project" value="UniProtKB-KW"/>
</dbReference>
<feature type="domain" description="GH15-like" evidence="1">
    <location>
        <begin position="42"/>
        <end position="158"/>
    </location>
</feature>
<evidence type="ECO:0000313" key="3">
    <source>
        <dbReference type="Proteomes" id="UP001212498"/>
    </source>
</evidence>
<dbReference type="SUPFAM" id="SSF48208">
    <property type="entry name" value="Six-hairpin glycosidases"/>
    <property type="match status" value="1"/>
</dbReference>
<accession>A0ABT4SSR0</accession>
<dbReference type="PANTHER" id="PTHR31616">
    <property type="entry name" value="TREHALASE"/>
    <property type="match status" value="1"/>
</dbReference>
<dbReference type="Pfam" id="PF00723">
    <property type="entry name" value="Glyco_hydro_15"/>
    <property type="match status" value="1"/>
</dbReference>
<dbReference type="InterPro" id="IPR012341">
    <property type="entry name" value="6hp_glycosidase-like_sf"/>
</dbReference>
<dbReference type="InterPro" id="IPR008928">
    <property type="entry name" value="6-hairpin_glycosidase_sf"/>
</dbReference>
<name>A0ABT4SSR0_9ACTN</name>